<proteinExistence type="predicted"/>
<evidence type="ECO:0000313" key="2">
    <source>
        <dbReference type="EMBL" id="MBD2699495.1"/>
    </source>
</evidence>
<feature type="domain" description="Transposase DDE" evidence="1">
    <location>
        <begin position="109"/>
        <end position="262"/>
    </location>
</feature>
<dbReference type="NCBIfam" id="NF033520">
    <property type="entry name" value="transpos_IS982"/>
    <property type="match status" value="1"/>
</dbReference>
<dbReference type="EMBL" id="JACWZY010000002">
    <property type="protein sequence ID" value="MBD2699495.1"/>
    <property type="molecule type" value="Genomic_DNA"/>
</dbReference>
<gene>
    <name evidence="2" type="ORF">IC229_02520</name>
</gene>
<protein>
    <submittedName>
        <fullName evidence="2">IS982 family transposase</fullName>
    </submittedName>
</protein>
<organism evidence="2 3">
    <name type="scientific">Spirosoma profusum</name>
    <dbReference type="NCBI Taxonomy" id="2771354"/>
    <lineage>
        <taxon>Bacteria</taxon>
        <taxon>Pseudomonadati</taxon>
        <taxon>Bacteroidota</taxon>
        <taxon>Cytophagia</taxon>
        <taxon>Cytophagales</taxon>
        <taxon>Cytophagaceae</taxon>
        <taxon>Spirosoma</taxon>
    </lineage>
</organism>
<dbReference type="Pfam" id="PF13612">
    <property type="entry name" value="DDE_Tnp_1_3"/>
    <property type="match status" value="1"/>
</dbReference>
<evidence type="ECO:0000259" key="1">
    <source>
        <dbReference type="Pfam" id="PF13612"/>
    </source>
</evidence>
<name>A0A927ARC0_9BACT</name>
<keyword evidence="3" id="KW-1185">Reference proteome</keyword>
<dbReference type="AlphaFoldDB" id="A0A927ARC0"/>
<evidence type="ECO:0000313" key="3">
    <source>
        <dbReference type="Proteomes" id="UP000598820"/>
    </source>
</evidence>
<comment type="caution">
    <text evidence="2">The sequence shown here is derived from an EMBL/GenBank/DDBJ whole genome shotgun (WGS) entry which is preliminary data.</text>
</comment>
<sequence length="296" mass="33928">MLREDKANKLIEIFITCDDFCNALTQWQTQHNCLPTSRPSTLSDSEMLAITIFYHHSGAKCFQYYYEHWVEAQMQTYFPHLISYERFVARMPRLLPGLFLLLKWLCAQGRRTGFYIVDSKSLAVCDNHRIHTNKVFAGMAARGKSSMGWFYGLKAHLVINQYGELINFVLTPGNVADNNKSLLPELLADLQGSCFGDRGYLTNLFADFYARGLQLITKLRRRMKNTLIPLSAKVNLRKRGLIESVNDLLTSVFDTEHTRHRSAVNGQTNVLGGLIAYCFYDQKPSIVVPIQKRLYP</sequence>
<accession>A0A927ARC0</accession>
<dbReference type="Proteomes" id="UP000598820">
    <property type="component" value="Unassembled WGS sequence"/>
</dbReference>
<reference evidence="2" key="1">
    <citation type="submission" date="2020-09" db="EMBL/GenBank/DDBJ databases">
        <authorList>
            <person name="Kim M.K."/>
        </authorList>
    </citation>
    <scope>NUCLEOTIDE SEQUENCE</scope>
    <source>
        <strain evidence="2">BT702</strain>
    </source>
</reference>
<dbReference type="RefSeq" id="WP_190885358.1">
    <property type="nucleotide sequence ID" value="NZ_JACWZY010000002.1"/>
</dbReference>
<dbReference type="InterPro" id="IPR025668">
    <property type="entry name" value="Tnp_DDE_dom"/>
</dbReference>